<evidence type="ECO:0000256" key="1">
    <source>
        <dbReference type="ARBA" id="ARBA00007692"/>
    </source>
</evidence>
<dbReference type="Gene3D" id="1.25.70.10">
    <property type="entry name" value="Transcription termination factor 3, mitochondrial"/>
    <property type="match status" value="1"/>
</dbReference>
<dbReference type="GO" id="GO:0006353">
    <property type="term" value="P:DNA-templated transcription termination"/>
    <property type="evidence" value="ECO:0007669"/>
    <property type="project" value="UniProtKB-KW"/>
</dbReference>
<dbReference type="PANTHER" id="PTHR13068:SF161">
    <property type="entry name" value="F19K23.4 PROTEIN-RELATED"/>
    <property type="match status" value="1"/>
</dbReference>
<evidence type="ECO:0000313" key="5">
    <source>
        <dbReference type="Proteomes" id="UP001558713"/>
    </source>
</evidence>
<dbReference type="InterPro" id="IPR038538">
    <property type="entry name" value="MTERF_sf"/>
</dbReference>
<sequence length="281" mass="31895">MYSLILHGRRSIQMQKWRNLRFVVQNAFTFSNSFSSANVTSRDVQKGKNFTISYLVDSLGLTTKLAESISRISSEGKANPDSVLNLLSSHGFTDSQISSIITDYPLLLITDAEKSIGPKLQFLQSRGASNSELTEIVSSVPKILGMKEDKTFSVYYDFIKEIIEADKGSKNEKLCHSLAEGSRQENKIRNVLVLRELGVPRKFLFSFLISDHYKFCCGKERFGESLKKVVEMGFDPTSSKFVEALHVIYRMNDKTIEEKVIVYKRLGFSVGDVWALFKKWP</sequence>
<keyword evidence="2" id="KW-0804">Transcription</keyword>
<proteinExistence type="inferred from homology"/>
<protein>
    <submittedName>
        <fullName evidence="4">Uncharacterized protein</fullName>
    </submittedName>
</protein>
<dbReference type="GO" id="GO:0005737">
    <property type="term" value="C:cytoplasm"/>
    <property type="evidence" value="ECO:0007669"/>
    <property type="project" value="UniProtKB-ARBA"/>
</dbReference>
<keyword evidence="2" id="KW-0806">Transcription termination</keyword>
<comment type="caution">
    <text evidence="4">The sequence shown here is derived from an EMBL/GenBank/DDBJ whole genome shotgun (WGS) entry which is preliminary data.</text>
</comment>
<name>A0ABD0Z650_CARAN</name>
<dbReference type="SMART" id="SM00733">
    <property type="entry name" value="Mterf"/>
    <property type="match status" value="3"/>
</dbReference>
<evidence type="ECO:0000313" key="4">
    <source>
        <dbReference type="EMBL" id="KAL1189968.1"/>
    </source>
</evidence>
<organism evidence="4 5">
    <name type="scientific">Cardamine amara subsp. amara</name>
    <dbReference type="NCBI Taxonomy" id="228776"/>
    <lineage>
        <taxon>Eukaryota</taxon>
        <taxon>Viridiplantae</taxon>
        <taxon>Streptophyta</taxon>
        <taxon>Embryophyta</taxon>
        <taxon>Tracheophyta</taxon>
        <taxon>Spermatophyta</taxon>
        <taxon>Magnoliopsida</taxon>
        <taxon>eudicotyledons</taxon>
        <taxon>Gunneridae</taxon>
        <taxon>Pentapetalae</taxon>
        <taxon>rosids</taxon>
        <taxon>malvids</taxon>
        <taxon>Brassicales</taxon>
        <taxon>Brassicaceae</taxon>
        <taxon>Cardamineae</taxon>
        <taxon>Cardamine</taxon>
    </lineage>
</organism>
<accession>A0ABD0Z650</accession>
<keyword evidence="5" id="KW-1185">Reference proteome</keyword>
<dbReference type="AlphaFoldDB" id="A0ABD0Z650"/>
<dbReference type="Proteomes" id="UP001558713">
    <property type="component" value="Unassembled WGS sequence"/>
</dbReference>
<gene>
    <name evidence="4" type="ORF">V5N11_027635</name>
</gene>
<dbReference type="EMBL" id="JBANAX010000883">
    <property type="protein sequence ID" value="KAL1189968.1"/>
    <property type="molecule type" value="Genomic_DNA"/>
</dbReference>
<reference evidence="4 5" key="1">
    <citation type="submission" date="2024-04" db="EMBL/GenBank/DDBJ databases">
        <title>Genome assembly C_amara_ONT_v2.</title>
        <authorList>
            <person name="Yant L."/>
            <person name="Moore C."/>
            <person name="Slenker M."/>
        </authorList>
    </citation>
    <scope>NUCLEOTIDE SEQUENCE [LARGE SCALE GENOMIC DNA]</scope>
    <source>
        <tissue evidence="4">Leaf</tissue>
    </source>
</reference>
<dbReference type="PANTHER" id="PTHR13068">
    <property type="entry name" value="CGI-12 PROTEIN-RELATED"/>
    <property type="match status" value="1"/>
</dbReference>
<dbReference type="Pfam" id="PF02536">
    <property type="entry name" value="mTERF"/>
    <property type="match status" value="1"/>
</dbReference>
<keyword evidence="3" id="KW-0809">Transit peptide</keyword>
<dbReference type="InterPro" id="IPR003690">
    <property type="entry name" value="MTERF"/>
</dbReference>
<evidence type="ECO:0000256" key="2">
    <source>
        <dbReference type="ARBA" id="ARBA00022472"/>
    </source>
</evidence>
<evidence type="ECO:0000256" key="3">
    <source>
        <dbReference type="ARBA" id="ARBA00022946"/>
    </source>
</evidence>
<comment type="similarity">
    <text evidence="1">Belongs to the mTERF family.</text>
</comment>
<keyword evidence="2" id="KW-0805">Transcription regulation</keyword>